<dbReference type="InterPro" id="IPR004111">
    <property type="entry name" value="Repressor_TetR_C"/>
</dbReference>
<dbReference type="GO" id="GO:0045892">
    <property type="term" value="P:negative regulation of DNA-templated transcription"/>
    <property type="evidence" value="ECO:0007669"/>
    <property type="project" value="InterPro"/>
</dbReference>
<dbReference type="PROSITE" id="PS50977">
    <property type="entry name" value="HTH_TETR_2"/>
    <property type="match status" value="1"/>
</dbReference>
<dbReference type="Pfam" id="PF02909">
    <property type="entry name" value="TetR_C_1"/>
    <property type="match status" value="1"/>
</dbReference>
<dbReference type="InterPro" id="IPR009057">
    <property type="entry name" value="Homeodomain-like_sf"/>
</dbReference>
<dbReference type="STRING" id="183763.LP52_15980"/>
<sequence>MAEEGSDRQFGSVFHRPERRRRAQPALSRERIVAATIALLDREGSTALTMRKVAAEIGVHATSLYWYVERREDLVDLAVDAILAEAAADLPGPEAPWDTAVRETARRYYAALTAHTWAAEFAGARPLVGPNAVVLARRIITALGELGGDEESQAVAVRAVSNQILGAATSAVAMRTSEAEFRGGQAEEAVVASTAAPNALTLPDSYFDQVLDLLVEGIRAHRAA</sequence>
<protein>
    <submittedName>
        <fullName evidence="8">TetR family transcriptional regulator</fullName>
    </submittedName>
</protein>
<dbReference type="PRINTS" id="PR00400">
    <property type="entry name" value="TETREPRESSOR"/>
</dbReference>
<evidence type="ECO:0000256" key="2">
    <source>
        <dbReference type="ARBA" id="ARBA00023015"/>
    </source>
</evidence>
<evidence type="ECO:0000313" key="9">
    <source>
        <dbReference type="Proteomes" id="UP000031675"/>
    </source>
</evidence>
<evidence type="ECO:0000256" key="1">
    <source>
        <dbReference type="ARBA" id="ARBA00022491"/>
    </source>
</evidence>
<keyword evidence="3 5" id="KW-0238">DNA-binding</keyword>
<dbReference type="InterPro" id="IPR050109">
    <property type="entry name" value="HTH-type_TetR-like_transc_reg"/>
</dbReference>
<dbReference type="InterPro" id="IPR003012">
    <property type="entry name" value="Tet_transcr_reg_TetR"/>
</dbReference>
<dbReference type="Pfam" id="PF00440">
    <property type="entry name" value="TetR_N"/>
    <property type="match status" value="1"/>
</dbReference>
<evidence type="ECO:0000256" key="3">
    <source>
        <dbReference type="ARBA" id="ARBA00023125"/>
    </source>
</evidence>
<dbReference type="InterPro" id="IPR001647">
    <property type="entry name" value="HTH_TetR"/>
</dbReference>
<feature type="DNA-binding region" description="H-T-H motif" evidence="5">
    <location>
        <begin position="49"/>
        <end position="68"/>
    </location>
</feature>
<dbReference type="Gene3D" id="1.10.357.10">
    <property type="entry name" value="Tetracycline Repressor, domain 2"/>
    <property type="match status" value="1"/>
</dbReference>
<dbReference type="Proteomes" id="UP000031675">
    <property type="component" value="Unassembled WGS sequence"/>
</dbReference>
<reference evidence="9" key="1">
    <citation type="journal article" date="2015" name="Chem. Biol.">
        <title>Structure, bioactivity, and resistance mechanism of streptomonomicin, an unusual lasso Peptide from an understudied halophilic actinomycete.</title>
        <authorList>
            <person name="Metelev M."/>
            <person name="Tietz J.I."/>
            <person name="Melby J.O."/>
            <person name="Blair P.M."/>
            <person name="Zhu L."/>
            <person name="Livnat I."/>
            <person name="Severinov K."/>
            <person name="Mitchell D.A."/>
        </authorList>
    </citation>
    <scope>NUCLEOTIDE SEQUENCE [LARGE SCALE GENOMIC DNA]</scope>
    <source>
        <strain evidence="9">YIM 90003</strain>
    </source>
</reference>
<keyword evidence="2" id="KW-0805">Transcription regulation</keyword>
<organism evidence="8 9">
    <name type="scientific">Streptomonospora alba</name>
    <dbReference type="NCBI Taxonomy" id="183763"/>
    <lineage>
        <taxon>Bacteria</taxon>
        <taxon>Bacillati</taxon>
        <taxon>Actinomycetota</taxon>
        <taxon>Actinomycetes</taxon>
        <taxon>Streptosporangiales</taxon>
        <taxon>Nocardiopsidaceae</taxon>
        <taxon>Streptomonospora</taxon>
    </lineage>
</organism>
<feature type="domain" description="HTH tetR-type" evidence="7">
    <location>
        <begin position="26"/>
        <end position="86"/>
    </location>
</feature>
<keyword evidence="1" id="KW-0678">Repressor</keyword>
<dbReference type="InterPro" id="IPR036271">
    <property type="entry name" value="Tet_transcr_reg_TetR-rel_C_sf"/>
</dbReference>
<dbReference type="PANTHER" id="PTHR30055:SF151">
    <property type="entry name" value="TRANSCRIPTIONAL REGULATORY PROTEIN"/>
    <property type="match status" value="1"/>
</dbReference>
<proteinExistence type="predicted"/>
<dbReference type="SUPFAM" id="SSF46689">
    <property type="entry name" value="Homeodomain-like"/>
    <property type="match status" value="1"/>
</dbReference>
<gene>
    <name evidence="8" type="ORF">LP52_15980</name>
</gene>
<evidence type="ECO:0000259" key="7">
    <source>
        <dbReference type="PROSITE" id="PS50977"/>
    </source>
</evidence>
<evidence type="ECO:0000256" key="4">
    <source>
        <dbReference type="ARBA" id="ARBA00023163"/>
    </source>
</evidence>
<dbReference type="PANTHER" id="PTHR30055">
    <property type="entry name" value="HTH-TYPE TRANSCRIPTIONAL REGULATOR RUTR"/>
    <property type="match status" value="1"/>
</dbReference>
<dbReference type="GO" id="GO:0046677">
    <property type="term" value="P:response to antibiotic"/>
    <property type="evidence" value="ECO:0007669"/>
    <property type="project" value="InterPro"/>
</dbReference>
<dbReference type="AlphaFoldDB" id="A0A0C2FFL4"/>
<dbReference type="GO" id="GO:0003700">
    <property type="term" value="F:DNA-binding transcription factor activity"/>
    <property type="evidence" value="ECO:0007669"/>
    <property type="project" value="TreeGrafter"/>
</dbReference>
<dbReference type="EMBL" id="JROO01000030">
    <property type="protein sequence ID" value="KIH98029.1"/>
    <property type="molecule type" value="Genomic_DNA"/>
</dbReference>
<feature type="region of interest" description="Disordered" evidence="6">
    <location>
        <begin position="1"/>
        <end position="22"/>
    </location>
</feature>
<dbReference type="SUPFAM" id="SSF48498">
    <property type="entry name" value="Tetracyclin repressor-like, C-terminal domain"/>
    <property type="match status" value="1"/>
</dbReference>
<dbReference type="GO" id="GO:0000976">
    <property type="term" value="F:transcription cis-regulatory region binding"/>
    <property type="evidence" value="ECO:0007669"/>
    <property type="project" value="TreeGrafter"/>
</dbReference>
<dbReference type="RefSeq" id="WP_040274609.1">
    <property type="nucleotide sequence ID" value="NZ_JROO01000030.1"/>
</dbReference>
<evidence type="ECO:0000313" key="8">
    <source>
        <dbReference type="EMBL" id="KIH98029.1"/>
    </source>
</evidence>
<name>A0A0C2FFL4_9ACTN</name>
<accession>A0A0C2FFL4</accession>
<evidence type="ECO:0000256" key="6">
    <source>
        <dbReference type="SAM" id="MobiDB-lite"/>
    </source>
</evidence>
<evidence type="ECO:0000256" key="5">
    <source>
        <dbReference type="PROSITE-ProRule" id="PRU00335"/>
    </source>
</evidence>
<comment type="caution">
    <text evidence="8">The sequence shown here is derived from an EMBL/GenBank/DDBJ whole genome shotgun (WGS) entry which is preliminary data.</text>
</comment>
<keyword evidence="4" id="KW-0804">Transcription</keyword>
<keyword evidence="9" id="KW-1185">Reference proteome</keyword>